<sequence>MEKLFNFTSAQLLKEWLKAPYYQEVLARIEVIAVGLEGLEVLINLKGVYPHLEVGYIHYEDMGYLPDWNGKNISHNFTYIPLITDVLIIGNNICRVGPVDTSLLYEVLNCFSKDVVIIGSMCDAILMKMLEFYAFSQKRLLLRRPLYFETSSLRDSINKYLRFSNVPLNIKVIDTNRMNRYFRQLGEKRLMIGIHEEMMAHWYAHLIQLLDLPVSEYFDEPRLRLEACLY</sequence>
<dbReference type="EMBL" id="JACAGK010000074">
    <property type="protein sequence ID" value="MDM1050142.1"/>
    <property type="molecule type" value="Genomic_DNA"/>
</dbReference>
<proteinExistence type="predicted"/>
<gene>
    <name evidence="1" type="ORF">HX018_18035</name>
</gene>
<reference evidence="1" key="2">
    <citation type="journal article" date="2022" name="Sci. Total Environ.">
        <title>Prevalence, transmission, and molecular epidemiology of tet(X)-positive bacteria among humans, animals, and environmental niches in China: An epidemiological, and genomic-based study.</title>
        <authorList>
            <person name="Dong N."/>
            <person name="Zeng Y."/>
            <person name="Cai C."/>
            <person name="Sun C."/>
            <person name="Lu J."/>
            <person name="Liu C."/>
            <person name="Zhou H."/>
            <person name="Sun Q."/>
            <person name="Shu L."/>
            <person name="Wang H."/>
            <person name="Wang Y."/>
            <person name="Wang S."/>
            <person name="Wu C."/>
            <person name="Chan E.W."/>
            <person name="Chen G."/>
            <person name="Shen Z."/>
            <person name="Chen S."/>
            <person name="Zhang R."/>
        </authorList>
    </citation>
    <scope>NUCLEOTIDE SEQUENCE</scope>
    <source>
        <strain evidence="1">R1692</strain>
    </source>
</reference>
<name>A0ABT7NSC1_9SPHI</name>
<dbReference type="RefSeq" id="WP_286652293.1">
    <property type="nucleotide sequence ID" value="NZ_JACAGK010000074.1"/>
</dbReference>
<evidence type="ECO:0000313" key="2">
    <source>
        <dbReference type="Proteomes" id="UP001170954"/>
    </source>
</evidence>
<reference evidence="1" key="1">
    <citation type="submission" date="2020-06" db="EMBL/GenBank/DDBJ databases">
        <authorList>
            <person name="Dong N."/>
        </authorList>
    </citation>
    <scope>NUCLEOTIDE SEQUENCE</scope>
    <source>
        <strain evidence="1">R1692</strain>
    </source>
</reference>
<keyword evidence="2" id="KW-1185">Reference proteome</keyword>
<organism evidence="1 2">
    <name type="scientific">Sphingobacterium hotanense</name>
    <dbReference type="NCBI Taxonomy" id="649196"/>
    <lineage>
        <taxon>Bacteria</taxon>
        <taxon>Pseudomonadati</taxon>
        <taxon>Bacteroidota</taxon>
        <taxon>Sphingobacteriia</taxon>
        <taxon>Sphingobacteriales</taxon>
        <taxon>Sphingobacteriaceae</taxon>
        <taxon>Sphingobacterium</taxon>
    </lineage>
</organism>
<accession>A0ABT7NSC1</accession>
<comment type="caution">
    <text evidence="1">The sequence shown here is derived from an EMBL/GenBank/DDBJ whole genome shotgun (WGS) entry which is preliminary data.</text>
</comment>
<evidence type="ECO:0000313" key="1">
    <source>
        <dbReference type="EMBL" id="MDM1050142.1"/>
    </source>
</evidence>
<dbReference type="Proteomes" id="UP001170954">
    <property type="component" value="Unassembled WGS sequence"/>
</dbReference>
<protein>
    <submittedName>
        <fullName evidence="1">Uncharacterized protein</fullName>
    </submittedName>
</protein>